<gene>
    <name evidence="2" type="ORF">C2G38_2026937</name>
</gene>
<dbReference type="OrthoDB" id="2316845at2759"/>
<reference evidence="2 3" key="1">
    <citation type="submission" date="2018-06" db="EMBL/GenBank/DDBJ databases">
        <title>Comparative genomics reveals the genomic features of Rhizophagus irregularis, R. cerebriforme, R. diaphanum and Gigaspora rosea, and their symbiotic lifestyle signature.</title>
        <authorList>
            <person name="Morin E."/>
            <person name="San Clemente H."/>
            <person name="Chen E.C.H."/>
            <person name="De La Providencia I."/>
            <person name="Hainaut M."/>
            <person name="Kuo A."/>
            <person name="Kohler A."/>
            <person name="Murat C."/>
            <person name="Tang N."/>
            <person name="Roy S."/>
            <person name="Loubradou J."/>
            <person name="Henrissat B."/>
            <person name="Grigoriev I.V."/>
            <person name="Corradi N."/>
            <person name="Roux C."/>
            <person name="Martin F.M."/>
        </authorList>
    </citation>
    <scope>NUCLEOTIDE SEQUENCE [LARGE SCALE GENOMIC DNA]</scope>
    <source>
        <strain evidence="2 3">DAOM 194757</strain>
    </source>
</reference>
<sequence>MLKVDSGIKDVNSGEATRLRNTEAQKERTRCKFCCSKKKIWNYNKKQNNVACSLITNSISMKAVSSIHENNETTSPHPVTSSGHKNDISQEDDISLPIQRSSNIINFSDQIRTPYQENNLLQKRSAQFQQVDNEFEIALWVAGHKRILDLATNIRNGMMTRIDDRDKRQVTTSVSSMLYEPTLKPQKLTNVKEPYDKLDKFVINDVWKQLLQMHLKATDQTKLKKNSEIFTKLEIFVYQVIKTVLIAQDKHKDMQNVIRKCDEYTIDFEIPTKFEIVKSLLVRELLDC</sequence>
<evidence type="ECO:0000313" key="2">
    <source>
        <dbReference type="EMBL" id="RIB30321.1"/>
    </source>
</evidence>
<evidence type="ECO:0000313" key="3">
    <source>
        <dbReference type="Proteomes" id="UP000266673"/>
    </source>
</evidence>
<dbReference type="EMBL" id="QKWP01000015">
    <property type="protein sequence ID" value="RIB30321.1"/>
    <property type="molecule type" value="Genomic_DNA"/>
</dbReference>
<feature type="compositionally biased region" description="Polar residues" evidence="1">
    <location>
        <begin position="72"/>
        <end position="83"/>
    </location>
</feature>
<proteinExistence type="predicted"/>
<dbReference type="AlphaFoldDB" id="A0A397W892"/>
<comment type="caution">
    <text evidence="2">The sequence shown here is derived from an EMBL/GenBank/DDBJ whole genome shotgun (WGS) entry which is preliminary data.</text>
</comment>
<dbReference type="Proteomes" id="UP000266673">
    <property type="component" value="Unassembled WGS sequence"/>
</dbReference>
<accession>A0A397W892</accession>
<keyword evidence="3" id="KW-1185">Reference proteome</keyword>
<feature type="region of interest" description="Disordered" evidence="1">
    <location>
        <begin position="67"/>
        <end position="88"/>
    </location>
</feature>
<name>A0A397W892_9GLOM</name>
<evidence type="ECO:0000256" key="1">
    <source>
        <dbReference type="SAM" id="MobiDB-lite"/>
    </source>
</evidence>
<protein>
    <submittedName>
        <fullName evidence="2">Uncharacterized protein</fullName>
    </submittedName>
</protein>
<organism evidence="2 3">
    <name type="scientific">Gigaspora rosea</name>
    <dbReference type="NCBI Taxonomy" id="44941"/>
    <lineage>
        <taxon>Eukaryota</taxon>
        <taxon>Fungi</taxon>
        <taxon>Fungi incertae sedis</taxon>
        <taxon>Mucoromycota</taxon>
        <taxon>Glomeromycotina</taxon>
        <taxon>Glomeromycetes</taxon>
        <taxon>Diversisporales</taxon>
        <taxon>Gigasporaceae</taxon>
        <taxon>Gigaspora</taxon>
    </lineage>
</organism>